<keyword evidence="8" id="KW-1185">Reference proteome</keyword>
<dbReference type="EMBL" id="JAZHPM010000027">
    <property type="protein sequence ID" value="MEF2293184.1"/>
    <property type="molecule type" value="Genomic_DNA"/>
</dbReference>
<dbReference type="InterPro" id="IPR050833">
    <property type="entry name" value="Poly_Biosynth_Transport"/>
</dbReference>
<evidence type="ECO:0000256" key="5">
    <source>
        <dbReference type="ARBA" id="ARBA00023136"/>
    </source>
</evidence>
<evidence type="ECO:0000256" key="2">
    <source>
        <dbReference type="ARBA" id="ARBA00022475"/>
    </source>
</evidence>
<feature type="transmembrane region" description="Helical" evidence="6">
    <location>
        <begin position="243"/>
        <end position="262"/>
    </location>
</feature>
<evidence type="ECO:0000256" key="1">
    <source>
        <dbReference type="ARBA" id="ARBA00004651"/>
    </source>
</evidence>
<keyword evidence="2" id="KW-1003">Cell membrane</keyword>
<feature type="transmembrane region" description="Helical" evidence="6">
    <location>
        <begin position="82"/>
        <end position="102"/>
    </location>
</feature>
<organism evidence="7 8">
    <name type="scientific">Virgibacillus dokdonensis</name>
    <dbReference type="NCBI Taxonomy" id="302167"/>
    <lineage>
        <taxon>Bacteria</taxon>
        <taxon>Bacillati</taxon>
        <taxon>Bacillota</taxon>
        <taxon>Bacilli</taxon>
        <taxon>Bacillales</taxon>
        <taxon>Bacillaceae</taxon>
        <taxon>Virgibacillus</taxon>
    </lineage>
</organism>
<keyword evidence="3 6" id="KW-0812">Transmembrane</keyword>
<comment type="subcellular location">
    <subcellularLocation>
        <location evidence="1">Cell membrane</location>
        <topology evidence="1">Multi-pass membrane protein</topology>
    </subcellularLocation>
</comment>
<proteinExistence type="predicted"/>
<evidence type="ECO:0000256" key="3">
    <source>
        <dbReference type="ARBA" id="ARBA00022692"/>
    </source>
</evidence>
<feature type="transmembrane region" description="Helical" evidence="6">
    <location>
        <begin position="207"/>
        <end position="223"/>
    </location>
</feature>
<name>A0ABU7VHQ7_9BACI</name>
<dbReference type="Pfam" id="PF01943">
    <property type="entry name" value="Polysacc_synt"/>
    <property type="match status" value="1"/>
</dbReference>
<sequence>MIGKSSLKINFSWSFIGNLVFSLSQWLILIMLTKVVSVEEVGKFSYAVAFTAPFVLFLQFQLRTVQITDVARDYNFSHYFNLRFLTTIFSFVSILIISFLFFYSDIELITIIICVSLMKLADSISDIIYGLFQKHEKMKYVAISKILKSFLTIFTYAIILFSFKNVQISILAIVLMKILIIIFLELKYARRFENLYFLIDLNIFKRLLKISLPLGLMSTLMSIESNIPKYVLQELEGSESIAYFSALAYINMLGGQMITAVSQAAAPRLASYFQNNKKKFNKLIIQLTLIGMLIGVCSIVFFLVFGESFISILYNEEYAKHMKVFILIIISGAINYSSSFLGIAITSARIFKIQPYLGSLWVISSFLFSLIFISKYGLVGAAIALILTSIVKLVSKLIVLLRVIKLA</sequence>
<evidence type="ECO:0000256" key="6">
    <source>
        <dbReference type="SAM" id="Phobius"/>
    </source>
</evidence>
<dbReference type="PANTHER" id="PTHR30250:SF11">
    <property type="entry name" value="O-ANTIGEN TRANSPORTER-RELATED"/>
    <property type="match status" value="1"/>
</dbReference>
<accession>A0ABU7VHQ7</accession>
<protein>
    <submittedName>
        <fullName evidence="7">Oligosaccharide flippase family protein</fullName>
    </submittedName>
</protein>
<evidence type="ECO:0000313" key="8">
    <source>
        <dbReference type="Proteomes" id="UP001356080"/>
    </source>
</evidence>
<feature type="transmembrane region" description="Helical" evidence="6">
    <location>
        <begin position="108"/>
        <end position="129"/>
    </location>
</feature>
<dbReference type="InterPro" id="IPR002797">
    <property type="entry name" value="Polysacc_synth"/>
</dbReference>
<feature type="transmembrane region" description="Helical" evidence="6">
    <location>
        <begin position="44"/>
        <end position="62"/>
    </location>
</feature>
<reference evidence="7 8" key="1">
    <citation type="submission" date="2024-01" db="EMBL/GenBank/DDBJ databases">
        <title>Survival strategy associated with biotechnological potential of Virgibacillus dokdonensis T4.6 isolated from salt-fermented shrimp paste.</title>
        <authorList>
            <person name="Doan T.V."/>
            <person name="Quach N.T."/>
            <person name="Phi Q.-T."/>
        </authorList>
    </citation>
    <scope>NUCLEOTIDE SEQUENCE [LARGE SCALE GENOMIC DNA]</scope>
    <source>
        <strain evidence="7 8">T4.6</strain>
    </source>
</reference>
<evidence type="ECO:0000313" key="7">
    <source>
        <dbReference type="EMBL" id="MEF2293184.1"/>
    </source>
</evidence>
<feature type="transmembrane region" description="Helical" evidence="6">
    <location>
        <begin position="12"/>
        <end position="32"/>
    </location>
</feature>
<evidence type="ECO:0000256" key="4">
    <source>
        <dbReference type="ARBA" id="ARBA00022989"/>
    </source>
</evidence>
<feature type="transmembrane region" description="Helical" evidence="6">
    <location>
        <begin position="141"/>
        <end position="162"/>
    </location>
</feature>
<feature type="transmembrane region" description="Helical" evidence="6">
    <location>
        <begin position="168"/>
        <end position="186"/>
    </location>
</feature>
<feature type="transmembrane region" description="Helical" evidence="6">
    <location>
        <begin position="379"/>
        <end position="404"/>
    </location>
</feature>
<feature type="transmembrane region" description="Helical" evidence="6">
    <location>
        <begin position="324"/>
        <end position="344"/>
    </location>
</feature>
<feature type="transmembrane region" description="Helical" evidence="6">
    <location>
        <begin position="356"/>
        <end position="373"/>
    </location>
</feature>
<dbReference type="PANTHER" id="PTHR30250">
    <property type="entry name" value="PST FAMILY PREDICTED COLANIC ACID TRANSPORTER"/>
    <property type="match status" value="1"/>
</dbReference>
<keyword evidence="5 6" id="KW-0472">Membrane</keyword>
<dbReference type="RefSeq" id="WP_331805724.1">
    <property type="nucleotide sequence ID" value="NZ_JAZHPM010000027.1"/>
</dbReference>
<keyword evidence="4 6" id="KW-1133">Transmembrane helix</keyword>
<dbReference type="Proteomes" id="UP001356080">
    <property type="component" value="Unassembled WGS sequence"/>
</dbReference>
<gene>
    <name evidence="7" type="ORF">V2W34_14385</name>
</gene>
<feature type="transmembrane region" description="Helical" evidence="6">
    <location>
        <begin position="283"/>
        <end position="304"/>
    </location>
</feature>
<comment type="caution">
    <text evidence="7">The sequence shown here is derived from an EMBL/GenBank/DDBJ whole genome shotgun (WGS) entry which is preliminary data.</text>
</comment>